<name>A0A7D5NDD3_9PROT</name>
<protein>
    <submittedName>
        <fullName evidence="1">MarR family transcriptional regulator</fullName>
    </submittedName>
</protein>
<reference evidence="1 2" key="1">
    <citation type="journal article" date="2019" name="Microbiome">
        <title>Annotated bacterial chromosomes from frame-shift-corrected long-read metagenomic data.</title>
        <authorList>
            <person name="Arumugam K."/>
            <person name="Bagci C."/>
            <person name="Bessarab I."/>
            <person name="Beier S."/>
            <person name="Buchfink B."/>
            <person name="Gorska A."/>
            <person name="Qiu G."/>
            <person name="Huson D.H."/>
            <person name="Williams R.B.H."/>
        </authorList>
    </citation>
    <scope>NUCLEOTIDE SEQUENCE [LARGE SCALE GENOMIC DNA]</scope>
    <source>
        <strain evidence="1">SSA1</strain>
    </source>
</reference>
<proteinExistence type="predicted"/>
<accession>A0A7D5NDD3</accession>
<dbReference type="EMBL" id="CP058708">
    <property type="protein sequence ID" value="QLH50368.1"/>
    <property type="molecule type" value="Genomic_DNA"/>
</dbReference>
<dbReference type="KEGG" id="acog:HWD57_11665"/>
<evidence type="ECO:0000313" key="1">
    <source>
        <dbReference type="EMBL" id="QLH50368.1"/>
    </source>
</evidence>
<dbReference type="Proteomes" id="UP000509684">
    <property type="component" value="Chromosome"/>
</dbReference>
<dbReference type="AlphaFoldDB" id="A0A7D5NDD3"/>
<evidence type="ECO:0000313" key="2">
    <source>
        <dbReference type="Proteomes" id="UP000509684"/>
    </source>
</evidence>
<organism evidence="1 2">
    <name type="scientific">Candidatus Accumulibacter cognatus</name>
    <dbReference type="NCBI Taxonomy" id="2954383"/>
    <lineage>
        <taxon>Bacteria</taxon>
        <taxon>Pseudomonadati</taxon>
        <taxon>Pseudomonadota</taxon>
        <taxon>Betaproteobacteria</taxon>
        <taxon>Candidatus Accumulibacter</taxon>
    </lineage>
</organism>
<dbReference type="SUPFAM" id="SSF46785">
    <property type="entry name" value="Winged helix' DNA-binding domain"/>
    <property type="match status" value="1"/>
</dbReference>
<dbReference type="InterPro" id="IPR036390">
    <property type="entry name" value="WH_DNA-bd_sf"/>
</dbReference>
<gene>
    <name evidence="1" type="ORF">HWD57_11665</name>
</gene>
<sequence>MTQMLTDRYHDRLAGTLSCYDRIVITGTLPGVCYAAGMTSFLNARHIRIFDYPRFAEPLRDRIREAALTLATAQGARIEHVAKAQIRKEDLVAAVLKERGDHPGLVHVLSAMEACDAYEPWHDKQSHQTFLRHTSGKCLHYYFYWMDETLGLIYLRVPTWSPFRLQFYCNGHSRLAHSLTTAGIDYAMADNAFIRIADWERAQQLADAFSPDTLHALLDRYAEQCCPILEVFGQSYHWSLMQVEYSTDLLFRSDTILKSLYEELSRQAIFSVKADQVANFLGKKITPQLAQELGSRFTTRIEGTCIKHHFGKVSVKMYDKFNRVLRLETTTNNVSFFKHHRKVEHRDGHDSREIAPLRKTIYSLIDLREILLGCNRRYLEYLSALDDFSAGDRNLHRLTSPQIVNGHSLKGFNFFDATQQALLRALQRPEFNIRGIRRADLAPFLRQISPASITRYLWRLRQFGLIKKVVHGYRYYLTRLGRSTIAAACRITEESIVPALAHATP</sequence>